<dbReference type="EMBL" id="JACBYW010000004">
    <property type="protein sequence ID" value="NYH79250.1"/>
    <property type="molecule type" value="Genomic_DNA"/>
</dbReference>
<feature type="chain" id="PRO_5032938443" description="PepSY domain-containing protein" evidence="2">
    <location>
        <begin position="27"/>
        <end position="153"/>
    </location>
</feature>
<feature type="region of interest" description="Disordered" evidence="1">
    <location>
        <begin position="28"/>
        <end position="93"/>
    </location>
</feature>
<evidence type="ECO:0000313" key="4">
    <source>
        <dbReference type="EMBL" id="NYH79250.1"/>
    </source>
</evidence>
<feature type="signal peptide" evidence="2">
    <location>
        <begin position="1"/>
        <end position="26"/>
    </location>
</feature>
<keyword evidence="5" id="KW-1185">Reference proteome</keyword>
<evidence type="ECO:0000259" key="3">
    <source>
        <dbReference type="Pfam" id="PF03413"/>
    </source>
</evidence>
<proteinExistence type="predicted"/>
<reference evidence="4 5" key="1">
    <citation type="submission" date="2020-07" db="EMBL/GenBank/DDBJ databases">
        <title>Genomic Encyclopedia of Type Strains, Phase III (KMG-III): the genomes of soil and plant-associated and newly described type strains.</title>
        <authorList>
            <person name="Whitman W."/>
        </authorList>
    </citation>
    <scope>NUCLEOTIDE SEQUENCE [LARGE SCALE GENOMIC DNA]</scope>
    <source>
        <strain evidence="4 5">CECT 8576</strain>
    </source>
</reference>
<name>A0A852YZ19_9ACTN</name>
<evidence type="ECO:0000313" key="5">
    <source>
        <dbReference type="Proteomes" id="UP000548304"/>
    </source>
</evidence>
<dbReference type="RefSeq" id="WP_179535666.1">
    <property type="nucleotide sequence ID" value="NZ_JACBYW010000004.1"/>
</dbReference>
<sequence>MPGNKKLVGALAIAGGVLALGSTAVAFGSGGDPAAETSGDAPAAVRSASEGHYTGPDEVYTGPDPDEVYTGPGEGYRGPWPEHCTKEEPAVNGDRARDIALERVPRAKVIEVELDRCYGLEWELELRKGQTEYDVTVDARSGDVVGYEEDRDD</sequence>
<dbReference type="InterPro" id="IPR025711">
    <property type="entry name" value="PepSY"/>
</dbReference>
<dbReference type="Proteomes" id="UP000548304">
    <property type="component" value="Unassembled WGS sequence"/>
</dbReference>
<feature type="compositionally biased region" description="Basic and acidic residues" evidence="1">
    <location>
        <begin position="83"/>
        <end position="93"/>
    </location>
</feature>
<evidence type="ECO:0000256" key="2">
    <source>
        <dbReference type="SAM" id="SignalP"/>
    </source>
</evidence>
<organism evidence="4 5">
    <name type="scientific">Actinopolyspora biskrensis</name>
    <dbReference type="NCBI Taxonomy" id="1470178"/>
    <lineage>
        <taxon>Bacteria</taxon>
        <taxon>Bacillati</taxon>
        <taxon>Actinomycetota</taxon>
        <taxon>Actinomycetes</taxon>
        <taxon>Actinopolysporales</taxon>
        <taxon>Actinopolysporaceae</taxon>
        <taxon>Actinopolyspora</taxon>
    </lineage>
</organism>
<dbReference type="Pfam" id="PF03413">
    <property type="entry name" value="PepSY"/>
    <property type="match status" value="1"/>
</dbReference>
<accession>A0A852YZ19</accession>
<dbReference type="Gene3D" id="3.10.450.40">
    <property type="match status" value="1"/>
</dbReference>
<protein>
    <recommendedName>
        <fullName evidence="3">PepSY domain-containing protein</fullName>
    </recommendedName>
</protein>
<comment type="caution">
    <text evidence="4">The sequence shown here is derived from an EMBL/GenBank/DDBJ whole genome shotgun (WGS) entry which is preliminary data.</text>
</comment>
<keyword evidence="2" id="KW-0732">Signal</keyword>
<evidence type="ECO:0000256" key="1">
    <source>
        <dbReference type="SAM" id="MobiDB-lite"/>
    </source>
</evidence>
<gene>
    <name evidence="4" type="ORF">FHR84_002584</name>
</gene>
<feature type="domain" description="PepSY" evidence="3">
    <location>
        <begin position="93"/>
        <end position="148"/>
    </location>
</feature>
<dbReference type="AlphaFoldDB" id="A0A852YZ19"/>